<evidence type="ECO:0000256" key="1">
    <source>
        <dbReference type="ARBA" id="ARBA00005021"/>
    </source>
</evidence>
<evidence type="ECO:0000256" key="5">
    <source>
        <dbReference type="ARBA" id="ARBA00011738"/>
    </source>
</evidence>
<evidence type="ECO:0000256" key="4">
    <source>
        <dbReference type="ARBA" id="ARBA00010584"/>
    </source>
</evidence>
<keyword evidence="9" id="KW-0521">NADP</keyword>
<dbReference type="UniPathway" id="UPA00051">
    <property type="reaction ID" value="UER00464"/>
</dbReference>
<evidence type="ECO:0000259" key="13">
    <source>
        <dbReference type="SMART" id="SM00859"/>
    </source>
</evidence>
<keyword evidence="10 14" id="KW-0560">Oxidoreductase</keyword>
<dbReference type="SUPFAM" id="SSF51735">
    <property type="entry name" value="NAD(P)-binding Rossmann-fold domains"/>
    <property type="match status" value="1"/>
</dbReference>
<comment type="catalytic activity">
    <reaction evidence="12">
        <text>L-aspartate 4-semialdehyde + phosphate + NADP(+) = 4-phospho-L-aspartate + NADPH + H(+)</text>
        <dbReference type="Rhea" id="RHEA:24284"/>
        <dbReference type="ChEBI" id="CHEBI:15378"/>
        <dbReference type="ChEBI" id="CHEBI:43474"/>
        <dbReference type="ChEBI" id="CHEBI:57535"/>
        <dbReference type="ChEBI" id="CHEBI:57783"/>
        <dbReference type="ChEBI" id="CHEBI:58349"/>
        <dbReference type="ChEBI" id="CHEBI:537519"/>
        <dbReference type="EC" id="1.2.1.11"/>
    </reaction>
</comment>
<sequence length="376" mass="40337">MANRRVGLVGWRGMVGSVLMQRMREEGDFDCIDPVFFSTSNAGGQAPAWAKSSNPLLDAHDIDFLRSCDIIITAQGGDYTTAVFDTLRATGWTGHWIDAASTLRMRDDCVIILDPINRPVIDAAIDKGGRNWIGGNCTVSCMLMGVGALFKAGLVEWMTSMTYQAASGGGAQHMRELLTQFGTLHAEVGALLDDPASAILDIDRGVIGKQRSLSADETRNFEVPLGGSLIPWIDKDLGGGVSREEWKAGAETNKILGRGGPSAPAIPVDGLCVRIGAMRCHSQALSLKLTRDVPLAEIEAMIAADNAWVKVVPNTREASIRDLTPVAVTGTLTIPVGRLRKLAMGPQYLGAFTVGDQLLWGAVEPLRRMLRILLSA</sequence>
<dbReference type="PROSITE" id="PS01103">
    <property type="entry name" value="ASD"/>
    <property type="match status" value="1"/>
</dbReference>
<dbReference type="Pfam" id="PF02774">
    <property type="entry name" value="Semialdhyde_dhC"/>
    <property type="match status" value="1"/>
</dbReference>
<comment type="pathway">
    <text evidence="1">Amino-acid biosynthesis; L-methionine biosynthesis via de novo pathway; L-homoserine from L-aspartate: step 2/3.</text>
</comment>
<dbReference type="GO" id="GO:0051287">
    <property type="term" value="F:NAD binding"/>
    <property type="evidence" value="ECO:0007669"/>
    <property type="project" value="InterPro"/>
</dbReference>
<evidence type="ECO:0000256" key="3">
    <source>
        <dbReference type="ARBA" id="ARBA00005097"/>
    </source>
</evidence>
<keyword evidence="11" id="KW-0486">Methionine biosynthesis</keyword>
<comment type="subunit">
    <text evidence="5">Homodimer.</text>
</comment>
<comment type="caution">
    <text evidence="14">The sequence shown here is derived from an EMBL/GenBank/DDBJ whole genome shotgun (WGS) entry which is preliminary data.</text>
</comment>
<dbReference type="InterPro" id="IPR011534">
    <property type="entry name" value="Asp_ADH_gamma-type"/>
</dbReference>
<dbReference type="SUPFAM" id="SSF55347">
    <property type="entry name" value="Glyceraldehyde-3-phosphate dehydrogenase-like, C-terminal domain"/>
    <property type="match status" value="1"/>
</dbReference>
<dbReference type="EMBL" id="MLJW01000104">
    <property type="protein sequence ID" value="OIQ99605.1"/>
    <property type="molecule type" value="Genomic_DNA"/>
</dbReference>
<comment type="similarity">
    <text evidence="4">Belongs to the aspartate-semialdehyde dehydrogenase family.</text>
</comment>
<protein>
    <recommendedName>
        <fullName evidence="6">aspartate-semialdehyde dehydrogenase</fullName>
        <ecNumber evidence="6">1.2.1.11</ecNumber>
    </recommendedName>
</protein>
<keyword evidence="8" id="KW-0791">Threonine biosynthesis</keyword>
<dbReference type="GO" id="GO:0046983">
    <property type="term" value="F:protein dimerization activity"/>
    <property type="evidence" value="ECO:0007669"/>
    <property type="project" value="InterPro"/>
</dbReference>
<evidence type="ECO:0000256" key="8">
    <source>
        <dbReference type="ARBA" id="ARBA00022697"/>
    </source>
</evidence>
<evidence type="ECO:0000256" key="9">
    <source>
        <dbReference type="ARBA" id="ARBA00022857"/>
    </source>
</evidence>
<name>A0A1J5SHI7_9ZZZZ</name>
<dbReference type="AlphaFoldDB" id="A0A1J5SHI7"/>
<proteinExistence type="inferred from homology"/>
<dbReference type="UniPathway" id="UPA00050">
    <property type="reaction ID" value="UER00463"/>
</dbReference>
<dbReference type="GO" id="GO:0009086">
    <property type="term" value="P:methionine biosynthetic process"/>
    <property type="evidence" value="ECO:0007669"/>
    <property type="project" value="UniProtKB-KW"/>
</dbReference>
<gene>
    <name evidence="14" type="primary">asd_6</name>
    <name evidence="14" type="ORF">GALL_183540</name>
</gene>
<dbReference type="Gene3D" id="3.40.50.720">
    <property type="entry name" value="NAD(P)-binding Rossmann-like Domain"/>
    <property type="match status" value="1"/>
</dbReference>
<dbReference type="GO" id="GO:0009088">
    <property type="term" value="P:threonine biosynthetic process"/>
    <property type="evidence" value="ECO:0007669"/>
    <property type="project" value="UniProtKB-UniPathway"/>
</dbReference>
<organism evidence="14">
    <name type="scientific">mine drainage metagenome</name>
    <dbReference type="NCBI Taxonomy" id="410659"/>
    <lineage>
        <taxon>unclassified sequences</taxon>
        <taxon>metagenomes</taxon>
        <taxon>ecological metagenomes</taxon>
    </lineage>
</organism>
<comment type="pathway">
    <text evidence="3">Amino-acid biosynthesis; L-threonine biosynthesis; L-threonine from L-aspartate: step 2/5.</text>
</comment>
<evidence type="ECO:0000256" key="10">
    <source>
        <dbReference type="ARBA" id="ARBA00023002"/>
    </source>
</evidence>
<dbReference type="InterPro" id="IPR000319">
    <property type="entry name" value="Asp-semialdehyde_DH_CS"/>
</dbReference>
<dbReference type="Pfam" id="PF01118">
    <property type="entry name" value="Semialdhyde_dh"/>
    <property type="match status" value="1"/>
</dbReference>
<dbReference type="InterPro" id="IPR036291">
    <property type="entry name" value="NAD(P)-bd_dom_sf"/>
</dbReference>
<evidence type="ECO:0000256" key="11">
    <source>
        <dbReference type="ARBA" id="ARBA00023167"/>
    </source>
</evidence>
<dbReference type="CDD" id="cd23938">
    <property type="entry name" value="ASADH_C_bac_like"/>
    <property type="match status" value="1"/>
</dbReference>
<dbReference type="Gene3D" id="3.30.360.10">
    <property type="entry name" value="Dihydrodipicolinate Reductase, domain 2"/>
    <property type="match status" value="1"/>
</dbReference>
<dbReference type="InterPro" id="IPR000534">
    <property type="entry name" value="Semialdehyde_DH_NAD-bd"/>
</dbReference>
<dbReference type="CDD" id="cd02314">
    <property type="entry name" value="VcASADH1_like_N"/>
    <property type="match status" value="1"/>
</dbReference>
<dbReference type="SMART" id="SM00859">
    <property type="entry name" value="Semialdhyde_dh"/>
    <property type="match status" value="1"/>
</dbReference>
<dbReference type="EC" id="1.2.1.11" evidence="6"/>
<accession>A0A1J5SHI7</accession>
<dbReference type="GO" id="GO:0009089">
    <property type="term" value="P:lysine biosynthetic process via diaminopimelate"/>
    <property type="evidence" value="ECO:0007669"/>
    <property type="project" value="UniProtKB-UniPathway"/>
</dbReference>
<dbReference type="PANTHER" id="PTHR46278">
    <property type="entry name" value="DEHYDROGENASE, PUTATIVE-RELATED"/>
    <property type="match status" value="1"/>
</dbReference>
<evidence type="ECO:0000313" key="14">
    <source>
        <dbReference type="EMBL" id="OIQ99605.1"/>
    </source>
</evidence>
<dbReference type="NCBIfam" id="TIGR01745">
    <property type="entry name" value="asd_gamma"/>
    <property type="match status" value="1"/>
</dbReference>
<feature type="domain" description="Semialdehyde dehydrogenase NAD-binding" evidence="13">
    <location>
        <begin position="5"/>
        <end position="124"/>
    </location>
</feature>
<dbReference type="PANTHER" id="PTHR46278:SF4">
    <property type="entry name" value="ASPARTATE-SEMIALDEHYDE DEHYDROGENASE"/>
    <property type="match status" value="1"/>
</dbReference>
<reference evidence="14" key="1">
    <citation type="submission" date="2016-10" db="EMBL/GenBank/DDBJ databases">
        <title>Sequence of Gallionella enrichment culture.</title>
        <authorList>
            <person name="Poehlein A."/>
            <person name="Muehling M."/>
            <person name="Daniel R."/>
        </authorList>
    </citation>
    <scope>NUCLEOTIDE SEQUENCE</scope>
</reference>
<dbReference type="UniPathway" id="UPA00034">
    <property type="reaction ID" value="UER00016"/>
</dbReference>
<evidence type="ECO:0000256" key="7">
    <source>
        <dbReference type="ARBA" id="ARBA00022605"/>
    </source>
</evidence>
<dbReference type="GO" id="GO:0004073">
    <property type="term" value="F:aspartate-semialdehyde dehydrogenase activity"/>
    <property type="evidence" value="ECO:0007669"/>
    <property type="project" value="UniProtKB-EC"/>
</dbReference>
<dbReference type="InterPro" id="IPR012280">
    <property type="entry name" value="Semialdhyde_DH_dimer_dom"/>
</dbReference>
<dbReference type="GO" id="GO:0009097">
    <property type="term" value="P:isoleucine biosynthetic process"/>
    <property type="evidence" value="ECO:0007669"/>
    <property type="project" value="InterPro"/>
</dbReference>
<dbReference type="GO" id="GO:0050661">
    <property type="term" value="F:NADP binding"/>
    <property type="evidence" value="ECO:0007669"/>
    <property type="project" value="InterPro"/>
</dbReference>
<comment type="pathway">
    <text evidence="2">Amino-acid biosynthesis; L-lysine biosynthesis via DAP pathway; (S)-tetrahydrodipicolinate from L-aspartate: step 2/4.</text>
</comment>
<keyword evidence="7" id="KW-0028">Amino-acid biosynthesis</keyword>
<evidence type="ECO:0000256" key="2">
    <source>
        <dbReference type="ARBA" id="ARBA00005076"/>
    </source>
</evidence>
<evidence type="ECO:0000256" key="12">
    <source>
        <dbReference type="ARBA" id="ARBA00047891"/>
    </source>
</evidence>
<evidence type="ECO:0000256" key="6">
    <source>
        <dbReference type="ARBA" id="ARBA00013120"/>
    </source>
</evidence>
<dbReference type="PIRSF" id="PIRSF000148">
    <property type="entry name" value="ASA_dh"/>
    <property type="match status" value="1"/>
</dbReference>
<dbReference type="NCBIfam" id="NF005144">
    <property type="entry name" value="PRK06598.1"/>
    <property type="match status" value="1"/>
</dbReference>